<feature type="chain" id="PRO_5014705560" evidence="3">
    <location>
        <begin position="25"/>
        <end position="223"/>
    </location>
</feature>
<proteinExistence type="inferred from homology"/>
<gene>
    <name evidence="4" type="ORF">VTAP4600_A1075</name>
</gene>
<evidence type="ECO:0000256" key="1">
    <source>
        <dbReference type="ARBA" id="ARBA00008490"/>
    </source>
</evidence>
<organism evidence="4 5">
    <name type="scientific">Vibrio tapetis subsp. tapetis</name>
    <dbReference type="NCBI Taxonomy" id="1671868"/>
    <lineage>
        <taxon>Bacteria</taxon>
        <taxon>Pseudomonadati</taxon>
        <taxon>Pseudomonadota</taxon>
        <taxon>Gammaproteobacteria</taxon>
        <taxon>Vibrionales</taxon>
        <taxon>Vibrionaceae</taxon>
        <taxon>Vibrio</taxon>
    </lineage>
</organism>
<keyword evidence="2 3" id="KW-0732">Signal</keyword>
<evidence type="ECO:0000313" key="5">
    <source>
        <dbReference type="Proteomes" id="UP000235828"/>
    </source>
</evidence>
<dbReference type="Proteomes" id="UP000235828">
    <property type="component" value="Chromosome A"/>
</dbReference>
<dbReference type="AlphaFoldDB" id="A0A2N8ZAV3"/>
<dbReference type="OrthoDB" id="6214779at2"/>
<protein>
    <submittedName>
        <fullName evidence="4">Uncharacterized protein</fullName>
    </submittedName>
</protein>
<accession>A0A2N8ZAV3</accession>
<keyword evidence="5" id="KW-1185">Reference proteome</keyword>
<dbReference type="KEGG" id="vta:A1075"/>
<evidence type="ECO:0000313" key="4">
    <source>
        <dbReference type="EMBL" id="SON49054.1"/>
    </source>
</evidence>
<dbReference type="Pfam" id="PF09829">
    <property type="entry name" value="DUF2057"/>
    <property type="match status" value="1"/>
</dbReference>
<comment type="similarity">
    <text evidence="1">Belongs to the UPF0319 family.</text>
</comment>
<name>A0A2N8ZAV3_9VIBR</name>
<dbReference type="InterPro" id="IPR018635">
    <property type="entry name" value="UPF0319"/>
</dbReference>
<feature type="signal peptide" evidence="3">
    <location>
        <begin position="1"/>
        <end position="24"/>
    </location>
</feature>
<reference evidence="4 5" key="1">
    <citation type="submission" date="2017-10" db="EMBL/GenBank/DDBJ databases">
        <authorList>
            <person name="Banno H."/>
            <person name="Chua N.-H."/>
        </authorList>
    </citation>
    <scope>NUCLEOTIDE SEQUENCE [LARGE SCALE GENOMIC DNA]</scope>
    <source>
        <strain evidence="4">Vibrio tapetis CECT4600</strain>
    </source>
</reference>
<dbReference type="PANTHER" id="PTHR38108">
    <property type="entry name" value="UPF0319 PROTEIN YCCT"/>
    <property type="match status" value="1"/>
</dbReference>
<dbReference type="EMBL" id="LT960611">
    <property type="protein sequence ID" value="SON49054.1"/>
    <property type="molecule type" value="Genomic_DNA"/>
</dbReference>
<sequence>MCSKKVFIKSITTLSLMWASTVLAADIIPEKGVSLLMVNGSEDVSKMKPSALKSGQNQIVVEMDKNIGKGSSNGQFTSAPFVITFEAGSDDIKINHPKVHSIQHAEQVFKNEPKWRLTSAGKSIDYKSNELKGKKGFMPYSDMDELVKEYNQQNGIYVGPAAITVAAASQVEPAVKSAKATPKQQKPSQAVAHPQALEQMQAWYLKASKEDRKEFRKWMVDQD</sequence>
<dbReference type="RefSeq" id="WP_102521785.1">
    <property type="nucleotide sequence ID" value="NZ_LT960611.1"/>
</dbReference>
<dbReference type="PANTHER" id="PTHR38108:SF1">
    <property type="entry name" value="UPF0319 PROTEIN YCCT"/>
    <property type="match status" value="1"/>
</dbReference>
<evidence type="ECO:0000256" key="2">
    <source>
        <dbReference type="ARBA" id="ARBA00022729"/>
    </source>
</evidence>
<evidence type="ECO:0000256" key="3">
    <source>
        <dbReference type="SAM" id="SignalP"/>
    </source>
</evidence>